<dbReference type="EMBL" id="VUMX01000061">
    <property type="protein sequence ID" value="MST87970.1"/>
    <property type="molecule type" value="Genomic_DNA"/>
</dbReference>
<feature type="domain" description="Type I restriction modification DNA specificity" evidence="4">
    <location>
        <begin position="32"/>
        <end position="156"/>
    </location>
</feature>
<dbReference type="PANTHER" id="PTHR30408:SF12">
    <property type="entry name" value="TYPE I RESTRICTION ENZYME MJAVIII SPECIFICITY SUBUNIT"/>
    <property type="match status" value="1"/>
</dbReference>
<dbReference type="GO" id="GO:0004519">
    <property type="term" value="F:endonuclease activity"/>
    <property type="evidence" value="ECO:0007669"/>
    <property type="project" value="UniProtKB-KW"/>
</dbReference>
<comment type="caution">
    <text evidence="5">The sequence shown here is derived from an EMBL/GenBank/DDBJ whole genome shotgun (WGS) entry which is preliminary data.</text>
</comment>
<evidence type="ECO:0000256" key="1">
    <source>
        <dbReference type="ARBA" id="ARBA00010923"/>
    </source>
</evidence>
<protein>
    <submittedName>
        <fullName evidence="5">Restriction endonuclease subunit S</fullName>
    </submittedName>
</protein>
<reference evidence="5 6" key="1">
    <citation type="submission" date="2019-08" db="EMBL/GenBank/DDBJ databases">
        <title>In-depth cultivation of the pig gut microbiome towards novel bacterial diversity and tailored functional studies.</title>
        <authorList>
            <person name="Wylensek D."/>
            <person name="Hitch T.C.A."/>
            <person name="Clavel T."/>
        </authorList>
    </citation>
    <scope>NUCLEOTIDE SEQUENCE [LARGE SCALE GENOMIC DNA]</scope>
    <source>
        <strain evidence="5 6">Bifido-178-WT-2B</strain>
    </source>
</reference>
<keyword evidence="5" id="KW-0255">Endonuclease</keyword>
<evidence type="ECO:0000259" key="4">
    <source>
        <dbReference type="Pfam" id="PF01420"/>
    </source>
</evidence>
<dbReference type="InterPro" id="IPR052021">
    <property type="entry name" value="Type-I_RS_S_subunit"/>
</dbReference>
<keyword evidence="5" id="KW-0540">Nuclease</keyword>
<accession>A0A6A8MGP1</accession>
<evidence type="ECO:0000313" key="5">
    <source>
        <dbReference type="EMBL" id="MST87970.1"/>
    </source>
</evidence>
<comment type="similarity">
    <text evidence="1">Belongs to the type-I restriction system S methylase family.</text>
</comment>
<evidence type="ECO:0000313" key="6">
    <source>
        <dbReference type="Proteomes" id="UP000438120"/>
    </source>
</evidence>
<proteinExistence type="inferred from homology"/>
<organism evidence="5 6">
    <name type="scientific">Lactobacillus porci</name>
    <dbReference type="NCBI Taxonomy" id="2012477"/>
    <lineage>
        <taxon>Bacteria</taxon>
        <taxon>Bacillati</taxon>
        <taxon>Bacillota</taxon>
        <taxon>Bacilli</taxon>
        <taxon>Lactobacillales</taxon>
        <taxon>Lactobacillaceae</taxon>
        <taxon>Lactobacillus</taxon>
    </lineage>
</organism>
<dbReference type="Gene3D" id="3.90.220.20">
    <property type="entry name" value="DNA methylase specificity domains"/>
    <property type="match status" value="1"/>
</dbReference>
<gene>
    <name evidence="5" type="ORF">FYJ62_10390</name>
</gene>
<keyword evidence="5" id="KW-0378">Hydrolase</keyword>
<dbReference type="GO" id="GO:0009307">
    <property type="term" value="P:DNA restriction-modification system"/>
    <property type="evidence" value="ECO:0007669"/>
    <property type="project" value="UniProtKB-KW"/>
</dbReference>
<keyword evidence="2" id="KW-0680">Restriction system</keyword>
<dbReference type="Pfam" id="PF01420">
    <property type="entry name" value="Methylase_S"/>
    <property type="match status" value="1"/>
</dbReference>
<evidence type="ECO:0000256" key="3">
    <source>
        <dbReference type="ARBA" id="ARBA00023125"/>
    </source>
</evidence>
<keyword evidence="6" id="KW-1185">Reference proteome</keyword>
<dbReference type="InterPro" id="IPR044946">
    <property type="entry name" value="Restrct_endonuc_typeI_TRD_sf"/>
</dbReference>
<dbReference type="GO" id="GO:0003677">
    <property type="term" value="F:DNA binding"/>
    <property type="evidence" value="ECO:0007669"/>
    <property type="project" value="UniProtKB-KW"/>
</dbReference>
<keyword evidence="3" id="KW-0238">DNA-binding</keyword>
<dbReference type="AlphaFoldDB" id="A0A6A8MGP1"/>
<dbReference type="InterPro" id="IPR000055">
    <property type="entry name" value="Restrct_endonuc_typeI_TRD"/>
</dbReference>
<dbReference type="SUPFAM" id="SSF116734">
    <property type="entry name" value="DNA methylase specificity domain"/>
    <property type="match status" value="1"/>
</dbReference>
<dbReference type="PANTHER" id="PTHR30408">
    <property type="entry name" value="TYPE-1 RESTRICTION ENZYME ECOKI SPECIFICITY PROTEIN"/>
    <property type="match status" value="1"/>
</dbReference>
<sequence>MHYGDVLIKFGDYIDASKTELPYVSDETKVDKLKSSFLQDGDIIIADTAEDDTVGKCAEIQGSDGVKIMLGLHTIACRPKKKFGPMFLGYYINSPTYHNQLKPLMHGIKVTSISKSALQDTDIIIPKSTDEQIKIGVCVLRLDHFIALHQQKIDNLNFPLTKVGLYLENSIV</sequence>
<name>A0A6A8MGP1_9LACO</name>
<dbReference type="Proteomes" id="UP000438120">
    <property type="component" value="Unassembled WGS sequence"/>
</dbReference>
<evidence type="ECO:0000256" key="2">
    <source>
        <dbReference type="ARBA" id="ARBA00022747"/>
    </source>
</evidence>